<proteinExistence type="inferred from homology"/>
<comment type="caution">
    <text evidence="11">The sequence shown here is derived from an EMBL/GenBank/DDBJ whole genome shotgun (WGS) entry which is preliminary data.</text>
</comment>
<dbReference type="Gene3D" id="3.30.980.10">
    <property type="entry name" value="Threonyl-trna Synthetase, Chain A, domain 2"/>
    <property type="match status" value="1"/>
</dbReference>
<dbReference type="AlphaFoldDB" id="A0A1F7IL11"/>
<keyword evidence="5" id="KW-0547">Nucleotide-binding</keyword>
<dbReference type="SUPFAM" id="SSF101353">
    <property type="entry name" value="Putative anticodon-binding domain of alanyl-tRNA synthetase (AlaRS)"/>
    <property type="match status" value="1"/>
</dbReference>
<reference evidence="11 12" key="1">
    <citation type="journal article" date="2016" name="Nat. Commun.">
        <title>Thousands of microbial genomes shed light on interconnected biogeochemical processes in an aquifer system.</title>
        <authorList>
            <person name="Anantharaman K."/>
            <person name="Brown C.T."/>
            <person name="Hug L.A."/>
            <person name="Sharon I."/>
            <person name="Castelle C.J."/>
            <person name="Probst A.J."/>
            <person name="Thomas B.C."/>
            <person name="Singh A."/>
            <person name="Wilkins M.J."/>
            <person name="Karaoz U."/>
            <person name="Brodie E.L."/>
            <person name="Williams K.H."/>
            <person name="Hubbard S.S."/>
            <person name="Banfield J.F."/>
        </authorList>
    </citation>
    <scope>NUCLEOTIDE SEQUENCE [LARGE SCALE GENOMIC DNA]</scope>
</reference>
<dbReference type="SUPFAM" id="SSF55186">
    <property type="entry name" value="ThrRS/AlaRS common domain"/>
    <property type="match status" value="1"/>
</dbReference>
<dbReference type="InterPro" id="IPR018163">
    <property type="entry name" value="Thr/Ala-tRNA-synth_IIc_edit"/>
</dbReference>
<dbReference type="Pfam" id="PF07973">
    <property type="entry name" value="tRNA_SAD"/>
    <property type="match status" value="1"/>
</dbReference>
<evidence type="ECO:0000256" key="4">
    <source>
        <dbReference type="ARBA" id="ARBA00022598"/>
    </source>
</evidence>
<comment type="similarity">
    <text evidence="1">Belongs to the class-II aminoacyl-tRNA synthetase family.</text>
</comment>
<accession>A0A1F7IL11</accession>
<keyword evidence="8" id="KW-0648">Protein biosynthesis</keyword>
<dbReference type="EMBL" id="MGAK01000026">
    <property type="protein sequence ID" value="OGK44057.1"/>
    <property type="molecule type" value="Genomic_DNA"/>
</dbReference>
<dbReference type="PROSITE" id="PS50860">
    <property type="entry name" value="AA_TRNA_LIGASE_II_ALA"/>
    <property type="match status" value="1"/>
</dbReference>
<dbReference type="InterPro" id="IPR002318">
    <property type="entry name" value="Ala-tRNA-lgiase_IIc"/>
</dbReference>
<dbReference type="SUPFAM" id="SSF55681">
    <property type="entry name" value="Class II aaRS and biotin synthetases"/>
    <property type="match status" value="1"/>
</dbReference>
<evidence type="ECO:0000256" key="2">
    <source>
        <dbReference type="ARBA" id="ARBA00013168"/>
    </source>
</evidence>
<dbReference type="GO" id="GO:0005524">
    <property type="term" value="F:ATP binding"/>
    <property type="evidence" value="ECO:0007669"/>
    <property type="project" value="UniProtKB-KW"/>
</dbReference>
<dbReference type="SMART" id="SM00863">
    <property type="entry name" value="tRNA_SAD"/>
    <property type="match status" value="1"/>
</dbReference>
<evidence type="ECO:0000256" key="8">
    <source>
        <dbReference type="ARBA" id="ARBA00022917"/>
    </source>
</evidence>
<dbReference type="Proteomes" id="UP000179072">
    <property type="component" value="Unassembled WGS sequence"/>
</dbReference>
<organism evidence="11 12">
    <name type="scientific">Candidatus Roizmanbacteria bacterium RIFCSPLOWO2_01_FULL_38_11</name>
    <dbReference type="NCBI Taxonomy" id="1802060"/>
    <lineage>
        <taxon>Bacteria</taxon>
        <taxon>Candidatus Roizmaniibacteriota</taxon>
    </lineage>
</organism>
<dbReference type="GO" id="GO:0000049">
    <property type="term" value="F:tRNA binding"/>
    <property type="evidence" value="ECO:0007669"/>
    <property type="project" value="UniProtKB-KW"/>
</dbReference>
<name>A0A1F7IL11_9BACT</name>
<dbReference type="STRING" id="1802060.A2957_01755"/>
<dbReference type="GO" id="GO:0006419">
    <property type="term" value="P:alanyl-tRNA aminoacylation"/>
    <property type="evidence" value="ECO:0007669"/>
    <property type="project" value="InterPro"/>
</dbReference>
<dbReference type="PRINTS" id="PR00980">
    <property type="entry name" value="TRNASYNTHALA"/>
</dbReference>
<evidence type="ECO:0000256" key="9">
    <source>
        <dbReference type="ARBA" id="ARBA00023146"/>
    </source>
</evidence>
<dbReference type="Gene3D" id="3.30.930.10">
    <property type="entry name" value="Bira Bifunctional Protein, Domain 2"/>
    <property type="match status" value="1"/>
</dbReference>
<feature type="domain" description="Alanyl-transfer RNA synthetases family profile" evidence="10">
    <location>
        <begin position="1"/>
        <end position="609"/>
    </location>
</feature>
<dbReference type="GO" id="GO:0004813">
    <property type="term" value="F:alanine-tRNA ligase activity"/>
    <property type="evidence" value="ECO:0007669"/>
    <property type="project" value="UniProtKB-EC"/>
</dbReference>
<dbReference type="CDD" id="cd00673">
    <property type="entry name" value="AlaRS_core"/>
    <property type="match status" value="1"/>
</dbReference>
<dbReference type="Pfam" id="PF01411">
    <property type="entry name" value="tRNA-synt_2c"/>
    <property type="match status" value="1"/>
</dbReference>
<dbReference type="InterPro" id="IPR050058">
    <property type="entry name" value="Ala-tRNA_ligase"/>
</dbReference>
<keyword evidence="6" id="KW-0067">ATP-binding</keyword>
<evidence type="ECO:0000256" key="7">
    <source>
        <dbReference type="ARBA" id="ARBA00022884"/>
    </source>
</evidence>
<dbReference type="PANTHER" id="PTHR11777">
    <property type="entry name" value="ALANYL-TRNA SYNTHETASE"/>
    <property type="match status" value="1"/>
</dbReference>
<dbReference type="Gene3D" id="3.30.54.20">
    <property type="match status" value="1"/>
</dbReference>
<keyword evidence="4" id="KW-0436">Ligase</keyword>
<dbReference type="GO" id="GO:0005737">
    <property type="term" value="C:cytoplasm"/>
    <property type="evidence" value="ECO:0007669"/>
    <property type="project" value="InterPro"/>
</dbReference>
<dbReference type="EC" id="6.1.1.7" evidence="2"/>
<keyword evidence="7" id="KW-0694">RNA-binding</keyword>
<evidence type="ECO:0000313" key="12">
    <source>
        <dbReference type="Proteomes" id="UP000179072"/>
    </source>
</evidence>
<evidence type="ECO:0000313" key="11">
    <source>
        <dbReference type="EMBL" id="OGK44057.1"/>
    </source>
</evidence>
<sequence>MGHVQLRELFLDFWKSKDHVVIKPASLVLQNDATTLFTSSGMQPLVPYLLGESHPKGSLLCDIQPCIRTQDIEEVGDNRHTTFFEMLGNWSLGKYFKEEQLAWKWEFLTKHLNLPTEKLYVTVFEGGMAVPKDEESARIWKSLGVLEDRIGYYGFDKSWWSRSGTPETMPEGEIGGPSSEVFYDFGKDLKLHEASPYKDQACHPNCDCGRFIEICNSVFIQYLKENDNLIELKQRNVDFGGGLERILMAINNNSDIFSTDVFSSIMKEIEEGTQKKYSDDKNKREMRVIADHIKAAVFLIVSGVIPSNKQQGYVLRRLLRRSAVAMYLLSGQISGNLLNIVDNGVLATYDKFGSKDHYLIDRDRDRGMVMSIISKEIETFSETLERALRRFDKLDDDQLDMEAFNLYSSYGFPFEVTQELSKKRGVDISKRTFDELNKTHKELSQKVSSGFFKGGLADHSDQVIKYHTTTHLLHQALKDVFGPDVRQEGSNITTERLRFDARLKDKPSDEDIKRVEDLINKKIEASLPVYFLIMPKEDAEKIGAASFFKEKYDDMVKVYCIGGDPEHLDKAYSKEFCGGPHASNTSEIGIIKITKIKKIGDSLVRFYLE</sequence>
<protein>
    <recommendedName>
        <fullName evidence="2">alanine--tRNA ligase</fullName>
        <ecNumber evidence="2">6.1.1.7</ecNumber>
    </recommendedName>
</protein>
<keyword evidence="9" id="KW-0030">Aminoacyl-tRNA synthetase</keyword>
<evidence type="ECO:0000256" key="6">
    <source>
        <dbReference type="ARBA" id="ARBA00022840"/>
    </source>
</evidence>
<evidence type="ECO:0000256" key="5">
    <source>
        <dbReference type="ARBA" id="ARBA00022741"/>
    </source>
</evidence>
<dbReference type="InterPro" id="IPR018164">
    <property type="entry name" value="Ala-tRNA-synth_IIc_N"/>
</dbReference>
<dbReference type="PANTHER" id="PTHR11777:SF9">
    <property type="entry name" value="ALANINE--TRNA LIGASE, CYTOPLASMIC"/>
    <property type="match status" value="1"/>
</dbReference>
<dbReference type="InterPro" id="IPR018162">
    <property type="entry name" value="Ala-tRNA-ligase_IIc_anticod-bd"/>
</dbReference>
<evidence type="ECO:0000256" key="1">
    <source>
        <dbReference type="ARBA" id="ARBA00008226"/>
    </source>
</evidence>
<keyword evidence="3" id="KW-0820">tRNA-binding</keyword>
<dbReference type="InterPro" id="IPR045864">
    <property type="entry name" value="aa-tRNA-synth_II/BPL/LPL"/>
</dbReference>
<dbReference type="InterPro" id="IPR012947">
    <property type="entry name" value="tRNA_SAD"/>
</dbReference>
<evidence type="ECO:0000256" key="3">
    <source>
        <dbReference type="ARBA" id="ARBA00022555"/>
    </source>
</evidence>
<gene>
    <name evidence="11" type="ORF">A2957_01755</name>
</gene>
<dbReference type="InterPro" id="IPR018165">
    <property type="entry name" value="Ala-tRNA-synth_IIc_core"/>
</dbReference>
<dbReference type="FunFam" id="3.30.980.10:FF:000004">
    <property type="entry name" value="Alanine--tRNA ligase, cytoplasmic"/>
    <property type="match status" value="1"/>
</dbReference>
<dbReference type="GO" id="GO:0002161">
    <property type="term" value="F:aminoacyl-tRNA deacylase activity"/>
    <property type="evidence" value="ECO:0007669"/>
    <property type="project" value="TreeGrafter"/>
</dbReference>
<dbReference type="NCBIfam" id="NF002436">
    <property type="entry name" value="PRK01584.1"/>
    <property type="match status" value="1"/>
</dbReference>
<evidence type="ECO:0000259" key="10">
    <source>
        <dbReference type="PROSITE" id="PS50860"/>
    </source>
</evidence>